<dbReference type="EMBL" id="JBHTAS010000001">
    <property type="protein sequence ID" value="MFC7142538.1"/>
    <property type="molecule type" value="Genomic_DNA"/>
</dbReference>
<dbReference type="GeneID" id="78822883"/>
<name>A0ABD5Y572_9EURY</name>
<reference evidence="1 2" key="1">
    <citation type="journal article" date="2019" name="Int. J. Syst. Evol. Microbiol.">
        <title>The Global Catalogue of Microorganisms (GCM) 10K type strain sequencing project: providing services to taxonomists for standard genome sequencing and annotation.</title>
        <authorList>
            <consortium name="The Broad Institute Genomics Platform"/>
            <consortium name="The Broad Institute Genome Sequencing Center for Infectious Disease"/>
            <person name="Wu L."/>
            <person name="Ma J."/>
        </authorList>
    </citation>
    <scope>NUCLEOTIDE SEQUENCE [LARGE SCALE GENOMIC DNA]</scope>
    <source>
        <strain evidence="1 2">XZYJT29</strain>
    </source>
</reference>
<gene>
    <name evidence="1" type="ORF">ACFQMA_22215</name>
</gene>
<dbReference type="RefSeq" id="WP_274323600.1">
    <property type="nucleotide sequence ID" value="NZ_CP118158.1"/>
</dbReference>
<evidence type="ECO:0000313" key="1">
    <source>
        <dbReference type="EMBL" id="MFC7142538.1"/>
    </source>
</evidence>
<dbReference type="Proteomes" id="UP001596432">
    <property type="component" value="Unassembled WGS sequence"/>
</dbReference>
<dbReference type="AlphaFoldDB" id="A0ABD5Y572"/>
<keyword evidence="2" id="KW-1185">Reference proteome</keyword>
<evidence type="ECO:0000313" key="2">
    <source>
        <dbReference type="Proteomes" id="UP001596432"/>
    </source>
</evidence>
<accession>A0ABD5Y572</accession>
<organism evidence="1 2">
    <name type="scientific">Halosimplex aquaticum</name>
    <dbReference type="NCBI Taxonomy" id="3026162"/>
    <lineage>
        <taxon>Archaea</taxon>
        <taxon>Methanobacteriati</taxon>
        <taxon>Methanobacteriota</taxon>
        <taxon>Stenosarchaea group</taxon>
        <taxon>Halobacteria</taxon>
        <taxon>Halobacteriales</taxon>
        <taxon>Haloarculaceae</taxon>
        <taxon>Halosimplex</taxon>
    </lineage>
</organism>
<sequence length="137" mass="15123">MSDADAVDTDLYQRAQALLEPGEIELVGLIVHTDISGDQEPTLHEATLEIGNYIAEHAGVEPTDTYVYSGNDDPEFGVNQHQGLTLDGDEFVWECQQLLREGTFDVVFYYEADVDQDGLVDAVREAGYDAVGVEPRE</sequence>
<proteinExistence type="predicted"/>
<dbReference type="InterPro" id="IPR043927">
    <property type="entry name" value="DUF5778"/>
</dbReference>
<dbReference type="Pfam" id="PF19090">
    <property type="entry name" value="DUF5778"/>
    <property type="match status" value="1"/>
</dbReference>
<comment type="caution">
    <text evidence="1">The sequence shown here is derived from an EMBL/GenBank/DDBJ whole genome shotgun (WGS) entry which is preliminary data.</text>
</comment>
<protein>
    <submittedName>
        <fullName evidence="1">DUF5778 family protein</fullName>
    </submittedName>
</protein>